<accession>A0A6G9XTJ7</accession>
<proteinExistence type="predicted"/>
<feature type="transmembrane region" description="Helical" evidence="1">
    <location>
        <begin position="50"/>
        <end position="70"/>
    </location>
</feature>
<keyword evidence="1" id="KW-1133">Transmembrane helix</keyword>
<dbReference type="Proteomes" id="UP000501705">
    <property type="component" value="Chromosome"/>
</dbReference>
<dbReference type="EMBL" id="CP046171">
    <property type="protein sequence ID" value="QIS04153.1"/>
    <property type="molecule type" value="Genomic_DNA"/>
</dbReference>
<evidence type="ECO:0000256" key="1">
    <source>
        <dbReference type="SAM" id="Phobius"/>
    </source>
</evidence>
<keyword evidence="1" id="KW-0472">Membrane</keyword>
<evidence type="ECO:0000313" key="3">
    <source>
        <dbReference type="Proteomes" id="UP000501705"/>
    </source>
</evidence>
<evidence type="ECO:0000313" key="2">
    <source>
        <dbReference type="EMBL" id="QIS04153.1"/>
    </source>
</evidence>
<gene>
    <name evidence="2" type="ORF">F5X71_19075</name>
</gene>
<name>A0A6G9XTJ7_NOCBR</name>
<sequence>MLLASAIQFVPDEGRAMRELLLIWWWCRQRRHRHARDLGPSSRLRLLRPILGAAAALALVLVGGGVIVFGPGSEPVKARMCLPVVIHPPSTAAHDGVVPCR</sequence>
<protein>
    <submittedName>
        <fullName evidence="2">Uncharacterized protein</fullName>
    </submittedName>
</protein>
<dbReference type="RefSeq" id="WP_167463269.1">
    <property type="nucleotide sequence ID" value="NZ_CP046171.1"/>
</dbReference>
<dbReference type="AlphaFoldDB" id="A0A6G9XTJ7"/>
<reference evidence="2 3" key="1">
    <citation type="journal article" date="2019" name="ACS Chem. Biol.">
        <title>Identification and Mobilization of a Cryptic Antibiotic Biosynthesis Gene Locus from a Human-Pathogenic Nocardia Isolate.</title>
        <authorList>
            <person name="Herisse M."/>
            <person name="Ishida K."/>
            <person name="Porter J.L."/>
            <person name="Howden B."/>
            <person name="Hertweck C."/>
            <person name="Stinear T.P."/>
            <person name="Pidot S.J."/>
        </authorList>
    </citation>
    <scope>NUCLEOTIDE SEQUENCE [LARGE SCALE GENOMIC DNA]</scope>
    <source>
        <strain evidence="2 3">AUSMDU00024985</strain>
    </source>
</reference>
<organism evidence="2 3">
    <name type="scientific">Nocardia brasiliensis</name>
    <dbReference type="NCBI Taxonomy" id="37326"/>
    <lineage>
        <taxon>Bacteria</taxon>
        <taxon>Bacillati</taxon>
        <taxon>Actinomycetota</taxon>
        <taxon>Actinomycetes</taxon>
        <taxon>Mycobacteriales</taxon>
        <taxon>Nocardiaceae</taxon>
        <taxon>Nocardia</taxon>
    </lineage>
</organism>
<keyword evidence="1" id="KW-0812">Transmembrane</keyword>